<evidence type="ECO:0000313" key="1">
    <source>
        <dbReference type="EMBL" id="QHU30763.1"/>
    </source>
</evidence>
<organism evidence="1">
    <name type="scientific">viral metagenome</name>
    <dbReference type="NCBI Taxonomy" id="1070528"/>
    <lineage>
        <taxon>unclassified sequences</taxon>
        <taxon>metagenomes</taxon>
        <taxon>organismal metagenomes</taxon>
    </lineage>
</organism>
<accession>A0A6C0LJN6</accession>
<dbReference type="EMBL" id="MN740518">
    <property type="protein sequence ID" value="QHU30763.1"/>
    <property type="molecule type" value="Genomic_DNA"/>
</dbReference>
<sequence>MRNKSDKFTEWKKNNFNTKIPQKTEPIQHIGYGFIMKWTNIKKDELQKIDKLHQYLFNMYNIADWVNPPEFFTTAVLIVLVLKELIDKNTATRLNRITQQRLGTFIDSHETIFQYLTSNIGQLVLMDVILKECNDYDNIQDIIDKLKKMMGNDKIALKILNREIQVPERLVSLVDVPLRDYNTCMFLQRISRIN</sequence>
<dbReference type="AlphaFoldDB" id="A0A6C0LJN6"/>
<proteinExistence type="predicted"/>
<reference evidence="1" key="1">
    <citation type="journal article" date="2020" name="Nature">
        <title>Giant virus diversity and host interactions through global metagenomics.</title>
        <authorList>
            <person name="Schulz F."/>
            <person name="Roux S."/>
            <person name="Paez-Espino D."/>
            <person name="Jungbluth S."/>
            <person name="Walsh D.A."/>
            <person name="Denef V.J."/>
            <person name="McMahon K.D."/>
            <person name="Konstantinidis K.T."/>
            <person name="Eloe-Fadrosh E.A."/>
            <person name="Kyrpides N.C."/>
            <person name="Woyke T."/>
        </authorList>
    </citation>
    <scope>NUCLEOTIDE SEQUENCE</scope>
    <source>
        <strain evidence="1">GVMAG-M-3300027833-19</strain>
    </source>
</reference>
<protein>
    <submittedName>
        <fullName evidence="1">Uncharacterized protein</fullName>
    </submittedName>
</protein>
<name>A0A6C0LJN6_9ZZZZ</name>